<evidence type="ECO:0000259" key="5">
    <source>
        <dbReference type="Pfam" id="PF08531"/>
    </source>
</evidence>
<evidence type="ECO:0000256" key="2">
    <source>
        <dbReference type="ARBA" id="ARBA00012652"/>
    </source>
</evidence>
<dbReference type="Proteomes" id="UP000632222">
    <property type="component" value="Unassembled WGS sequence"/>
</dbReference>
<evidence type="ECO:0000313" key="9">
    <source>
        <dbReference type="Proteomes" id="UP000632222"/>
    </source>
</evidence>
<feature type="domain" description="Bacterial alpha-L-rhamnosidase N-terminal" evidence="5">
    <location>
        <begin position="147"/>
        <end position="317"/>
    </location>
</feature>
<dbReference type="SUPFAM" id="SSF48208">
    <property type="entry name" value="Six-hairpin glycosidases"/>
    <property type="match status" value="1"/>
</dbReference>
<name>A0ABQ2DIM5_9DEIO</name>
<dbReference type="InterPro" id="IPR008928">
    <property type="entry name" value="6-hairpin_glycosidase_sf"/>
</dbReference>
<dbReference type="Gene3D" id="2.60.40.10">
    <property type="entry name" value="Immunoglobulins"/>
    <property type="match status" value="1"/>
</dbReference>
<dbReference type="Pfam" id="PF17390">
    <property type="entry name" value="Bac_rhamnosid_C"/>
    <property type="match status" value="1"/>
</dbReference>
<dbReference type="EMBL" id="BMOD01000034">
    <property type="protein sequence ID" value="GGJ56120.1"/>
    <property type="molecule type" value="Genomic_DNA"/>
</dbReference>
<gene>
    <name evidence="8" type="ORF">GCM10008938_47830</name>
</gene>
<evidence type="ECO:0000256" key="3">
    <source>
        <dbReference type="ARBA" id="ARBA00022801"/>
    </source>
</evidence>
<dbReference type="Pfam" id="PF08531">
    <property type="entry name" value="Bac_rhamnosid_N"/>
    <property type="match status" value="1"/>
</dbReference>
<dbReference type="Gene3D" id="2.60.420.10">
    <property type="entry name" value="Maltose phosphorylase, domain 3"/>
    <property type="match status" value="1"/>
</dbReference>
<dbReference type="Pfam" id="PF05592">
    <property type="entry name" value="Bac_rhamnosid"/>
    <property type="match status" value="1"/>
</dbReference>
<organism evidence="8 9">
    <name type="scientific">Deinococcus roseus</name>
    <dbReference type="NCBI Taxonomy" id="392414"/>
    <lineage>
        <taxon>Bacteria</taxon>
        <taxon>Thermotogati</taxon>
        <taxon>Deinococcota</taxon>
        <taxon>Deinococci</taxon>
        <taxon>Deinococcales</taxon>
        <taxon>Deinococcaceae</taxon>
        <taxon>Deinococcus</taxon>
    </lineage>
</organism>
<evidence type="ECO:0000259" key="7">
    <source>
        <dbReference type="Pfam" id="PF17390"/>
    </source>
</evidence>
<evidence type="ECO:0000256" key="1">
    <source>
        <dbReference type="ARBA" id="ARBA00001445"/>
    </source>
</evidence>
<dbReference type="EC" id="3.2.1.40" evidence="2"/>
<keyword evidence="3" id="KW-0378">Hydrolase</keyword>
<feature type="domain" description="Alpha-L-rhamnosidase C-terminal" evidence="7">
    <location>
        <begin position="777"/>
        <end position="846"/>
    </location>
</feature>
<dbReference type="PANTHER" id="PTHR33307:SF6">
    <property type="entry name" value="ALPHA-RHAMNOSIDASE (EUROFUNG)-RELATED"/>
    <property type="match status" value="1"/>
</dbReference>
<dbReference type="InterPro" id="IPR016007">
    <property type="entry name" value="Alpha_rhamnosid"/>
</dbReference>
<dbReference type="InterPro" id="IPR013737">
    <property type="entry name" value="Bac_rhamnosid_N"/>
</dbReference>
<dbReference type="PIRSF" id="PIRSF010631">
    <property type="entry name" value="A-rhamnsds"/>
    <property type="match status" value="1"/>
</dbReference>
<dbReference type="Pfam" id="PF17389">
    <property type="entry name" value="Bac_rhamnosid6H"/>
    <property type="match status" value="1"/>
</dbReference>
<dbReference type="InterPro" id="IPR012341">
    <property type="entry name" value="6hp_glycosidase-like_sf"/>
</dbReference>
<dbReference type="Gene3D" id="2.60.120.260">
    <property type="entry name" value="Galactose-binding domain-like"/>
    <property type="match status" value="2"/>
</dbReference>
<keyword evidence="9" id="KW-1185">Reference proteome</keyword>
<dbReference type="InterPro" id="IPR035396">
    <property type="entry name" value="Bac_rhamnosid6H"/>
</dbReference>
<comment type="caution">
    <text evidence="8">The sequence shown here is derived from an EMBL/GenBank/DDBJ whole genome shotgun (WGS) entry which is preliminary data.</text>
</comment>
<evidence type="ECO:0000259" key="4">
    <source>
        <dbReference type="Pfam" id="PF05592"/>
    </source>
</evidence>
<dbReference type="InterPro" id="IPR013783">
    <property type="entry name" value="Ig-like_fold"/>
</dbReference>
<dbReference type="InterPro" id="IPR035398">
    <property type="entry name" value="Bac_rhamnosid_C"/>
</dbReference>
<proteinExistence type="predicted"/>
<dbReference type="PANTHER" id="PTHR33307">
    <property type="entry name" value="ALPHA-RHAMNOSIDASE (EUROFUNG)"/>
    <property type="match status" value="1"/>
</dbReference>
<comment type="catalytic activity">
    <reaction evidence="1">
        <text>Hydrolysis of terminal non-reducing alpha-L-rhamnose residues in alpha-L-rhamnosides.</text>
        <dbReference type="EC" id="3.2.1.40"/>
    </reaction>
</comment>
<reference evidence="9" key="1">
    <citation type="journal article" date="2019" name="Int. J. Syst. Evol. Microbiol.">
        <title>The Global Catalogue of Microorganisms (GCM) 10K type strain sequencing project: providing services to taxonomists for standard genome sequencing and annotation.</title>
        <authorList>
            <consortium name="The Broad Institute Genomics Platform"/>
            <consortium name="The Broad Institute Genome Sequencing Center for Infectious Disease"/>
            <person name="Wu L."/>
            <person name="Ma J."/>
        </authorList>
    </citation>
    <scope>NUCLEOTIDE SEQUENCE [LARGE SCALE GENOMIC DNA]</scope>
    <source>
        <strain evidence="9">JCM 14370</strain>
    </source>
</reference>
<dbReference type="Pfam" id="PF25788">
    <property type="entry name" value="Ig_Rha78A_N"/>
    <property type="match status" value="1"/>
</dbReference>
<accession>A0ABQ2DIM5</accession>
<feature type="domain" description="Alpha-L-rhamnosidase concanavalin-like" evidence="4">
    <location>
        <begin position="326"/>
        <end position="425"/>
    </location>
</feature>
<feature type="domain" description="Alpha-L-rhamnosidase six-hairpin glycosidase" evidence="6">
    <location>
        <begin position="430"/>
        <end position="775"/>
    </location>
</feature>
<sequence length="937" mass="104619">MTLLNDTTLTVTHLHAEHHNRLGLGVHTPRLSWQTETPTPNWQQDAYQIEVVFAEGERHTTDKIPSGESVLINWPFRPLKSREQAQVRVQVWGNDHSTAWSEVLTLEAGLLETEDWTAQMVGPLREEDPQVPGPSPLLRKSFQVKASVKHARLYVTSLGLHDTRINGQRISDQLFSPGWTSYTTRLRYHSFDVTPLLKEGENAIGTMLGNGWYRGRLGFGGGRRNLYGNTLGLLAQLEVTYQDGTVQTVHTDDSWTWSEGPILFDDIYDGERYDARKEQPGWDTPGFNDLDWKTVQAVPFDFTTLVAPEGPPVRRIETLPVRDVLTTPSGKTVLDFGQNLVGWLHIKVRGERGHTVTFRHAEVLENGELGIRPLRYAANTDTYTLRGEGIEVFEPHFTFHGFRYAEVENWPAPLDPSDIEAVVVHSDLQRTGWFECSDELINQFHQNVVWGMRGNFLDVPTDCPQRDERLGWTGDIQAFAPTAAFLYDVSGFLKSWLRDLAADQLPDGAVPAVIPQVLAATLPAAAWGDASTIVPWTLYQRFGDSGILKQQFESMKRWVEYQHSRTGERLVWDMDMQFGDWLDPDAPPTSPGKAKTLPGVVATAYFARSADIVAQAARVLGFVEEADHYGELASRVRRAFQREYVTGSGRVLSDSVTAYSLALQFALLPGEEQRHTAAKRLRELVRENGYLISTGFVGTPLVCDALSSVGEVEAAYLLLTQTECPSWLYPVTMGATTVWERWDSMLPDGTINPGEMTSFNHYALGAVADFLHRCVAGLAPAAPGYRQILVKPQVGGPLTFARAVHLTPYGRAEVAWFREGNQLRLEVTVPANTRARVELPDGQGFEVGSGDHRFSCILPAGAVKPLSMDSTFDDLVQQPEAYRAILKLVGEHSVDHVDVFKGMLRSNQRGMCLRNAVWGVPHREALLEKLQAFVGSR</sequence>
<dbReference type="RefSeq" id="WP_189008156.1">
    <property type="nucleotide sequence ID" value="NZ_BMOD01000034.1"/>
</dbReference>
<evidence type="ECO:0000259" key="6">
    <source>
        <dbReference type="Pfam" id="PF17389"/>
    </source>
</evidence>
<protein>
    <recommendedName>
        <fullName evidence="2">alpha-L-rhamnosidase</fullName>
        <ecNumber evidence="2">3.2.1.40</ecNumber>
    </recommendedName>
</protein>
<dbReference type="Gene3D" id="1.50.10.10">
    <property type="match status" value="1"/>
</dbReference>
<dbReference type="InterPro" id="IPR008902">
    <property type="entry name" value="Rhamnosid_concanavalin"/>
</dbReference>
<evidence type="ECO:0000313" key="8">
    <source>
        <dbReference type="EMBL" id="GGJ56120.1"/>
    </source>
</evidence>